<organism evidence="10">
    <name type="scientific">Caligus rogercresseyi</name>
    <name type="common">Sea louse</name>
    <dbReference type="NCBI Taxonomy" id="217165"/>
    <lineage>
        <taxon>Eukaryota</taxon>
        <taxon>Metazoa</taxon>
        <taxon>Ecdysozoa</taxon>
        <taxon>Arthropoda</taxon>
        <taxon>Crustacea</taxon>
        <taxon>Multicrustacea</taxon>
        <taxon>Hexanauplia</taxon>
        <taxon>Copepoda</taxon>
        <taxon>Siphonostomatoida</taxon>
        <taxon>Caligidae</taxon>
        <taxon>Caligus</taxon>
    </lineage>
</organism>
<evidence type="ECO:0000259" key="9">
    <source>
        <dbReference type="Pfam" id="PF24779"/>
    </source>
</evidence>
<protein>
    <recommendedName>
        <fullName evidence="7">rRNA-processing protein UTP23 homolog</fullName>
    </recommendedName>
</protein>
<comment type="subcellular location">
    <subcellularLocation>
        <location evidence="1">Nucleus</location>
        <location evidence="1">Nucleolus</location>
    </subcellularLocation>
</comment>
<dbReference type="PANTHER" id="PTHR12416">
    <property type="entry name" value="RRNA-PROCESSING PROTEIN UTP23 HOMOLOG"/>
    <property type="match status" value="1"/>
</dbReference>
<keyword evidence="3" id="KW-0698">rRNA processing</keyword>
<dbReference type="FunFam" id="3.40.50.1010:FF:000006">
    <property type="entry name" value="rRNA-processing protein UTP23 homolog"/>
    <property type="match status" value="1"/>
</dbReference>
<evidence type="ECO:0000256" key="1">
    <source>
        <dbReference type="ARBA" id="ARBA00004604"/>
    </source>
</evidence>
<accession>C1BN67</accession>
<dbReference type="GO" id="GO:0006364">
    <property type="term" value="P:rRNA processing"/>
    <property type="evidence" value="ECO:0007669"/>
    <property type="project" value="UniProtKB-KW"/>
</dbReference>
<comment type="similarity">
    <text evidence="6">Belongs to the UTP23/FCF1 family. UTP23 subfamily.</text>
</comment>
<dbReference type="Gene3D" id="3.40.50.1010">
    <property type="entry name" value="5'-nuclease"/>
    <property type="match status" value="1"/>
</dbReference>
<dbReference type="InterPro" id="IPR029060">
    <property type="entry name" value="PIN-like_dom_sf"/>
</dbReference>
<dbReference type="GO" id="GO:0032040">
    <property type="term" value="C:small-subunit processome"/>
    <property type="evidence" value="ECO:0007669"/>
    <property type="project" value="InterPro"/>
</dbReference>
<evidence type="ECO:0000256" key="6">
    <source>
        <dbReference type="ARBA" id="ARBA00038503"/>
    </source>
</evidence>
<sequence>MKVKRQKRVRRIPNFFKTHFNHRAPYSLLLDGTFCQEALSQKVNIKEQLPQYLLVPDLHFRSSACAISETDKLGPQLYGASLILKGLASSHLLPCDHADSPLPAVKCLKSLVKADSSSSSPHKSSWIVATQDPELRLRLRKIPGVPILYLHGKTPTLEEPSEDTKTFLKRKNLESISHETQVLKTLKQKELPQELEQLSRKRKRKGPNPLSCLKSKKKAISSQDLQGASSKRKRNRNNKKNNLSKSDD</sequence>
<dbReference type="Pfam" id="PF24779">
    <property type="entry name" value="UTP23_sensor"/>
    <property type="match status" value="1"/>
</dbReference>
<feature type="region of interest" description="Disordered" evidence="8">
    <location>
        <begin position="197"/>
        <end position="248"/>
    </location>
</feature>
<name>C1BN67_CALRO</name>
<dbReference type="InterPro" id="IPR006984">
    <property type="entry name" value="Fcf1/UTP23"/>
</dbReference>
<feature type="compositionally biased region" description="Basic residues" evidence="8">
    <location>
        <begin position="230"/>
        <end position="239"/>
    </location>
</feature>
<dbReference type="Pfam" id="PF04900">
    <property type="entry name" value="Fcf1"/>
    <property type="match status" value="1"/>
</dbReference>
<keyword evidence="4" id="KW-0539">Nucleus</keyword>
<evidence type="ECO:0000256" key="3">
    <source>
        <dbReference type="ARBA" id="ARBA00022552"/>
    </source>
</evidence>
<evidence type="ECO:0000256" key="2">
    <source>
        <dbReference type="ARBA" id="ARBA00022517"/>
    </source>
</evidence>
<dbReference type="SUPFAM" id="SSF88723">
    <property type="entry name" value="PIN domain-like"/>
    <property type="match status" value="1"/>
</dbReference>
<evidence type="ECO:0000313" key="10">
    <source>
        <dbReference type="EMBL" id="ACO10470.1"/>
    </source>
</evidence>
<evidence type="ECO:0000256" key="4">
    <source>
        <dbReference type="ARBA" id="ARBA00023242"/>
    </source>
</evidence>
<comment type="function">
    <text evidence="5">Involved in rRNA-processing and ribosome biogenesis.</text>
</comment>
<proteinExistence type="evidence at transcript level"/>
<evidence type="ECO:0000256" key="8">
    <source>
        <dbReference type="SAM" id="MobiDB-lite"/>
    </source>
</evidence>
<reference evidence="10" key="1">
    <citation type="submission" date="2009-03" db="EMBL/GenBank/DDBJ databases">
        <title>Caligus rogercresseyi ESTs and full-length cDNAs.</title>
        <authorList>
            <person name="Yasuike M."/>
            <person name="von Schalburg K."/>
            <person name="Cooper G."/>
            <person name="Leong J."/>
            <person name="Jones S.R.M."/>
            <person name="Koop B.F."/>
        </authorList>
    </citation>
    <scope>NUCLEOTIDE SEQUENCE</scope>
    <source>
        <tissue evidence="10">Whole tissue</tissue>
    </source>
</reference>
<gene>
    <name evidence="10" type="primary">CH053</name>
</gene>
<dbReference type="InterPro" id="IPR057776">
    <property type="entry name" value="UTP23_sensor"/>
</dbReference>
<keyword evidence="2" id="KW-0690">Ribosome biogenesis</keyword>
<dbReference type="EMBL" id="BT076046">
    <property type="protein sequence ID" value="ACO10470.1"/>
    <property type="molecule type" value="mRNA"/>
</dbReference>
<feature type="domain" description="UTP23 sensor motif region" evidence="9">
    <location>
        <begin position="200"/>
        <end position="217"/>
    </location>
</feature>
<dbReference type="AlphaFoldDB" id="C1BN67"/>
<evidence type="ECO:0000256" key="7">
    <source>
        <dbReference type="ARBA" id="ARBA00071400"/>
    </source>
</evidence>
<evidence type="ECO:0000256" key="5">
    <source>
        <dbReference type="ARBA" id="ARBA00037300"/>
    </source>
</evidence>